<comment type="caution">
    <text evidence="1">The sequence shown here is derived from an EMBL/GenBank/DDBJ whole genome shotgun (WGS) entry which is preliminary data.</text>
</comment>
<sequence length="487" mass="55592">MQVYPLIMNRLVMPAASRFTDLKIWDEYKAMMKSERLSLEQLRQMQLTKLRAIVRHAYENVPFYRQRFESIGLHPEDIKSLEDIERIPPTTKDDIMANFPEGITAEGMDRSRWKYVASSGTTRKIMGIHDFRKSTLNWAAGIRAHRLAGNHRMGMKWMEIPPHMCTTICGINDGPKGEKLSTKKLVELVKGGDFGGAGRHVYEGLYSMRHDLYKRVTLPSFGPEGTNIPESDIVSYLDSIRSYQPHLLEGLPLYLYTFAKYILDKGVPAPRVGVIKPFGGSLTPYMKQIIATAFGCEVYDTYGCSELGFMACDCPKHEGVHLFMDLYHVEVRHGDRAAAPGELGKFYVTDLENVAMPWIRYEIGDVGRYFEDDHGCGRRGIRLEVEGRVQDTLVNSQGKFFTSDEVFDFFHARKEIDNFQLTEKSSGRYELLCVPVEGEEIDREGIARDFREFFDPEANIKAYAVKTIKAEDGGKFRFIKAKGHDKL</sequence>
<dbReference type="PANTHER" id="PTHR36932:SF1">
    <property type="entry name" value="CAPSULAR POLYSACCHARIDE BIOSYNTHESIS PROTEIN"/>
    <property type="match status" value="1"/>
</dbReference>
<dbReference type="PANTHER" id="PTHR36932">
    <property type="entry name" value="CAPSULAR POLYSACCHARIDE BIOSYNTHESIS PROTEIN"/>
    <property type="match status" value="1"/>
</dbReference>
<dbReference type="SUPFAM" id="SSF56801">
    <property type="entry name" value="Acetyl-CoA synthetase-like"/>
    <property type="match status" value="1"/>
</dbReference>
<organism evidence="1 2">
    <name type="scientific">Geobacter hydrogenophilus</name>
    <dbReference type="NCBI Taxonomy" id="40983"/>
    <lineage>
        <taxon>Bacteria</taxon>
        <taxon>Pseudomonadati</taxon>
        <taxon>Thermodesulfobacteriota</taxon>
        <taxon>Desulfuromonadia</taxon>
        <taxon>Geobacterales</taxon>
        <taxon>Geobacteraceae</taxon>
        <taxon>Geobacter</taxon>
    </lineage>
</organism>
<proteinExistence type="predicted"/>
<keyword evidence="2" id="KW-1185">Reference proteome</keyword>
<dbReference type="Proteomes" id="UP001144352">
    <property type="component" value="Unassembled WGS sequence"/>
</dbReference>
<dbReference type="RefSeq" id="WP_214185157.1">
    <property type="nucleotide sequence ID" value="NZ_BSDS01000002.1"/>
</dbReference>
<dbReference type="GO" id="GO:0016779">
    <property type="term" value="F:nucleotidyltransferase activity"/>
    <property type="evidence" value="ECO:0007669"/>
    <property type="project" value="UniProtKB-KW"/>
</dbReference>
<keyword evidence="1" id="KW-0548">Nucleotidyltransferase</keyword>
<evidence type="ECO:0000313" key="2">
    <source>
        <dbReference type="Proteomes" id="UP001144352"/>
    </source>
</evidence>
<evidence type="ECO:0000313" key="1">
    <source>
        <dbReference type="EMBL" id="GLI39235.1"/>
    </source>
</evidence>
<dbReference type="InterPro" id="IPR042099">
    <property type="entry name" value="ANL_N_sf"/>
</dbReference>
<protein>
    <submittedName>
        <fullName evidence="1">Adenylyltransferase</fullName>
    </submittedName>
</protein>
<name>A0A9W6G2I2_9BACT</name>
<gene>
    <name evidence="1" type="ORF">GHYDROH2_27360</name>
</gene>
<dbReference type="InterPro" id="IPR053158">
    <property type="entry name" value="CapK_Type1_Caps_Biosynth"/>
</dbReference>
<dbReference type="Gene3D" id="3.40.50.12780">
    <property type="entry name" value="N-terminal domain of ligase-like"/>
    <property type="match status" value="2"/>
</dbReference>
<dbReference type="AlphaFoldDB" id="A0A9W6G2I2"/>
<keyword evidence="1" id="KW-0808">Transferase</keyword>
<reference evidence="1" key="1">
    <citation type="submission" date="2022-12" db="EMBL/GenBank/DDBJ databases">
        <title>Reference genome sequencing for broad-spectrum identification of bacterial and archaeal isolates by mass spectrometry.</title>
        <authorList>
            <person name="Sekiguchi Y."/>
            <person name="Tourlousse D.M."/>
        </authorList>
    </citation>
    <scope>NUCLEOTIDE SEQUENCE</scope>
    <source>
        <strain evidence="1">H2</strain>
    </source>
</reference>
<accession>A0A9W6G2I2</accession>
<dbReference type="EMBL" id="BSDS01000002">
    <property type="protein sequence ID" value="GLI39235.1"/>
    <property type="molecule type" value="Genomic_DNA"/>
</dbReference>